<dbReference type="Pfam" id="PF03732">
    <property type="entry name" value="Retrotrans_gag"/>
    <property type="match status" value="1"/>
</dbReference>
<sequence length="308" mass="35601">MFQKESITERERRYLLRLVKKQEICRLTLPDQKAPARILQIFQRKKTRGKESEDPDAFIEEFEQTACANREAHNDDKVRIFPALLKGRGSRWVAALDPADLATWDTLKKAFLAEFRSLSFNKTVYNRLATLERKNKESLRMYTQRFRNLVNRLTNTPDVEQQVEWYVNGLPTDLAFQCRLGPQNTMAEVIATAEKYETARRTAKKKKLKSRRTVSSSSEDETGTSSSYSSEEESTTRKHKGKKKAKRRSSSTEESSSSEEEEKPKQSSSPKHRSKSDKNSMDTLLREMADLKVQRANVKEKRKNPSAP</sequence>
<dbReference type="EMBL" id="JBJQOH010000008">
    <property type="protein sequence ID" value="KAL3676778.1"/>
    <property type="molecule type" value="Genomic_DNA"/>
</dbReference>
<feature type="region of interest" description="Disordered" evidence="1">
    <location>
        <begin position="198"/>
        <end position="308"/>
    </location>
</feature>
<evidence type="ECO:0000256" key="1">
    <source>
        <dbReference type="SAM" id="MobiDB-lite"/>
    </source>
</evidence>
<dbReference type="PANTHER" id="PTHR33223:SF6">
    <property type="entry name" value="CCHC-TYPE DOMAIN-CONTAINING PROTEIN"/>
    <property type="match status" value="1"/>
</dbReference>
<feature type="domain" description="Retrotransposon gag" evidence="2">
    <location>
        <begin position="80"/>
        <end position="171"/>
    </location>
</feature>
<dbReference type="InterPro" id="IPR005162">
    <property type="entry name" value="Retrotrans_gag_dom"/>
</dbReference>
<name>A0ABD3GCW8_9MARC</name>
<feature type="compositionally biased region" description="Basic and acidic residues" evidence="1">
    <location>
        <begin position="276"/>
        <end position="299"/>
    </location>
</feature>
<comment type="caution">
    <text evidence="3">The sequence shown here is derived from an EMBL/GenBank/DDBJ whole genome shotgun (WGS) entry which is preliminary data.</text>
</comment>
<proteinExistence type="predicted"/>
<feature type="compositionally biased region" description="Low complexity" evidence="1">
    <location>
        <begin position="213"/>
        <end position="229"/>
    </location>
</feature>
<evidence type="ECO:0000259" key="2">
    <source>
        <dbReference type="Pfam" id="PF03732"/>
    </source>
</evidence>
<dbReference type="PANTHER" id="PTHR33223">
    <property type="entry name" value="CCHC-TYPE DOMAIN-CONTAINING PROTEIN"/>
    <property type="match status" value="1"/>
</dbReference>
<keyword evidence="4" id="KW-1185">Reference proteome</keyword>
<feature type="compositionally biased region" description="Basic residues" evidence="1">
    <location>
        <begin position="237"/>
        <end position="249"/>
    </location>
</feature>
<evidence type="ECO:0000313" key="3">
    <source>
        <dbReference type="EMBL" id="KAL3676778.1"/>
    </source>
</evidence>
<reference evidence="3 4" key="1">
    <citation type="submission" date="2024-09" db="EMBL/GenBank/DDBJ databases">
        <title>Chromosome-scale assembly of Riccia sorocarpa.</title>
        <authorList>
            <person name="Paukszto L."/>
        </authorList>
    </citation>
    <scope>NUCLEOTIDE SEQUENCE [LARGE SCALE GENOMIC DNA]</scope>
    <source>
        <strain evidence="3">LP-2024</strain>
        <tissue evidence="3">Aerial parts of the thallus</tissue>
    </source>
</reference>
<accession>A0ABD3GCW8</accession>
<dbReference type="Proteomes" id="UP001633002">
    <property type="component" value="Unassembled WGS sequence"/>
</dbReference>
<organism evidence="3 4">
    <name type="scientific">Riccia sorocarpa</name>
    <dbReference type="NCBI Taxonomy" id="122646"/>
    <lineage>
        <taxon>Eukaryota</taxon>
        <taxon>Viridiplantae</taxon>
        <taxon>Streptophyta</taxon>
        <taxon>Embryophyta</taxon>
        <taxon>Marchantiophyta</taxon>
        <taxon>Marchantiopsida</taxon>
        <taxon>Marchantiidae</taxon>
        <taxon>Marchantiales</taxon>
        <taxon>Ricciaceae</taxon>
        <taxon>Riccia</taxon>
    </lineage>
</organism>
<gene>
    <name evidence="3" type="ORF">R1sor_026726</name>
</gene>
<evidence type="ECO:0000313" key="4">
    <source>
        <dbReference type="Proteomes" id="UP001633002"/>
    </source>
</evidence>
<dbReference type="AlphaFoldDB" id="A0ABD3GCW8"/>
<feature type="compositionally biased region" description="Basic residues" evidence="1">
    <location>
        <begin position="201"/>
        <end position="212"/>
    </location>
</feature>
<protein>
    <recommendedName>
        <fullName evidence="2">Retrotransposon gag domain-containing protein</fullName>
    </recommendedName>
</protein>